<dbReference type="EMBL" id="JAFCIX010000418">
    <property type="protein sequence ID" value="KAH6591050.1"/>
    <property type="molecule type" value="Genomic_DNA"/>
</dbReference>
<dbReference type="SMART" id="SM00356">
    <property type="entry name" value="ZnF_C3H1"/>
    <property type="match status" value="2"/>
</dbReference>
<feature type="domain" description="C3H1-type" evidence="7">
    <location>
        <begin position="447"/>
        <end position="475"/>
    </location>
</feature>
<evidence type="ECO:0000256" key="3">
    <source>
        <dbReference type="ARBA" id="ARBA00022771"/>
    </source>
</evidence>
<feature type="compositionally biased region" description="Polar residues" evidence="6">
    <location>
        <begin position="400"/>
        <end position="410"/>
    </location>
</feature>
<evidence type="ECO:0000256" key="6">
    <source>
        <dbReference type="SAM" id="MobiDB-lite"/>
    </source>
</evidence>
<protein>
    <recommendedName>
        <fullName evidence="7">C3H1-type domain-containing protein</fullName>
    </recommendedName>
</protein>
<feature type="zinc finger region" description="C3H1-type" evidence="5">
    <location>
        <begin position="447"/>
        <end position="475"/>
    </location>
</feature>
<feature type="region of interest" description="Disordered" evidence="6">
    <location>
        <begin position="342"/>
        <end position="369"/>
    </location>
</feature>
<feature type="region of interest" description="Disordered" evidence="6">
    <location>
        <begin position="674"/>
        <end position="700"/>
    </location>
</feature>
<dbReference type="SUPFAM" id="SSF90229">
    <property type="entry name" value="CCCH zinc finger"/>
    <property type="match status" value="2"/>
</dbReference>
<dbReference type="InterPro" id="IPR036855">
    <property type="entry name" value="Znf_CCCH_sf"/>
</dbReference>
<keyword evidence="4 5" id="KW-0862">Zinc</keyword>
<evidence type="ECO:0000256" key="5">
    <source>
        <dbReference type="PROSITE-ProRule" id="PRU00723"/>
    </source>
</evidence>
<name>A0ABQ8F2P5_9FUNG</name>
<dbReference type="PANTHER" id="PTHR12547:SF18">
    <property type="entry name" value="PROTEIN TIS11"/>
    <property type="match status" value="1"/>
</dbReference>
<feature type="region of interest" description="Disordered" evidence="6">
    <location>
        <begin position="609"/>
        <end position="628"/>
    </location>
</feature>
<feature type="zinc finger region" description="C3H1-type" evidence="5">
    <location>
        <begin position="485"/>
        <end position="513"/>
    </location>
</feature>
<keyword evidence="1 5" id="KW-0479">Metal-binding</keyword>
<feature type="region of interest" description="Disordered" evidence="6">
    <location>
        <begin position="57"/>
        <end position="76"/>
    </location>
</feature>
<reference evidence="8 9" key="1">
    <citation type="submission" date="2021-02" db="EMBL/GenBank/DDBJ databases">
        <title>Variation within the Batrachochytrium salamandrivorans European outbreak.</title>
        <authorList>
            <person name="Kelly M."/>
            <person name="Pasmans F."/>
            <person name="Shea T.P."/>
            <person name="Munoz J.F."/>
            <person name="Carranza S."/>
            <person name="Cuomo C.A."/>
            <person name="Martel A."/>
        </authorList>
    </citation>
    <scope>NUCLEOTIDE SEQUENCE [LARGE SCALE GENOMIC DNA]</scope>
    <source>
        <strain evidence="8 9">AMFP18/2</strain>
    </source>
</reference>
<evidence type="ECO:0000256" key="1">
    <source>
        <dbReference type="ARBA" id="ARBA00022723"/>
    </source>
</evidence>
<dbReference type="PANTHER" id="PTHR12547">
    <property type="entry name" value="CCCH ZINC FINGER/TIS11-RELATED"/>
    <property type="match status" value="1"/>
</dbReference>
<feature type="domain" description="C3H1-type" evidence="7">
    <location>
        <begin position="485"/>
        <end position="513"/>
    </location>
</feature>
<evidence type="ECO:0000259" key="7">
    <source>
        <dbReference type="PROSITE" id="PS50103"/>
    </source>
</evidence>
<evidence type="ECO:0000256" key="2">
    <source>
        <dbReference type="ARBA" id="ARBA00022737"/>
    </source>
</evidence>
<feature type="compositionally biased region" description="Low complexity" evidence="6">
    <location>
        <begin position="342"/>
        <end position="357"/>
    </location>
</feature>
<keyword evidence="3 5" id="KW-0863">Zinc-finger</keyword>
<dbReference type="InterPro" id="IPR045877">
    <property type="entry name" value="ZFP36-like"/>
</dbReference>
<evidence type="ECO:0000313" key="8">
    <source>
        <dbReference type="EMBL" id="KAH6591050.1"/>
    </source>
</evidence>
<dbReference type="Pfam" id="PF00642">
    <property type="entry name" value="zf-CCCH"/>
    <property type="match status" value="2"/>
</dbReference>
<proteinExistence type="predicted"/>
<gene>
    <name evidence="8" type="ORF">BASA50_009050</name>
</gene>
<evidence type="ECO:0000313" key="9">
    <source>
        <dbReference type="Proteomes" id="UP001648503"/>
    </source>
</evidence>
<feature type="region of interest" description="Disordered" evidence="6">
    <location>
        <begin position="383"/>
        <end position="418"/>
    </location>
</feature>
<sequence length="700" mass="74761">MLSGNTSNAFSFAGLNLKEELLTMQMQDQQQSQLRYTSSYPHNGQSQLQVSQLSLAQLQGQQQHGETSHHGSHSLSSDLVALRSKSAISGGLQDNSELHDMQHSLGSHLFNALDQDHHLFGTTDGAATLAQTSSKTSAELFSSGRSALSNINNGANSSTDSVNSLSLPGSIGGSSIFSIPSQPASPSSHLHATLLSRPSALSATSLASTVGITAGPTLALQKDLLGLQGLRSSYTSSPVGDMHHSNFLSNTSNSFGSSNSPSLGFSALQPTKFSQHQLSQDLSASLPISESPVSRDLQNSFESRSSLFPTDNAYLQQRLEHKQKMHLQQQQTYQHFQYQGLLSHQPQPQPQSDLSSSAPMPHNLDSYSSSASSAARQLFSVSPAASLATPRPTQRKRSITTDSFHPTNTDPIGIPRQTGSQRAAFDDLSIPLSGSANSVSKVKNPTLYKTELCRAWEETGACRYGNKCQFAHSAAELRLLDRHPKYKTEMCKTFWERGSCLYGKRCCFIHLERTASEGLLSSPAAIASTAVSGKKSASLRSPSGDAAPAGPRPVSIRTRSASDGTESQLDRPSHGVCSPMMDSGIYIGSPRGGKTPDLEFRLLNSTSASAINPHRASPSEKTQSRFAPESTVLDRVLTSDSCSDSSSFDDMTDHLDALHFYPSMTASISSSPIPLATSGSLHSSPPKSSSRRGFAITSAI</sequence>
<organism evidence="8 9">
    <name type="scientific">Batrachochytrium salamandrivorans</name>
    <dbReference type="NCBI Taxonomy" id="1357716"/>
    <lineage>
        <taxon>Eukaryota</taxon>
        <taxon>Fungi</taxon>
        <taxon>Fungi incertae sedis</taxon>
        <taxon>Chytridiomycota</taxon>
        <taxon>Chytridiomycota incertae sedis</taxon>
        <taxon>Chytridiomycetes</taxon>
        <taxon>Rhizophydiales</taxon>
        <taxon>Rhizophydiales incertae sedis</taxon>
        <taxon>Batrachochytrium</taxon>
    </lineage>
</organism>
<dbReference type="Gene3D" id="4.10.1000.10">
    <property type="entry name" value="Zinc finger, CCCH-type"/>
    <property type="match status" value="2"/>
</dbReference>
<evidence type="ECO:0000256" key="4">
    <source>
        <dbReference type="ARBA" id="ARBA00022833"/>
    </source>
</evidence>
<dbReference type="InterPro" id="IPR000571">
    <property type="entry name" value="Znf_CCCH"/>
</dbReference>
<dbReference type="PROSITE" id="PS50103">
    <property type="entry name" value="ZF_C3H1"/>
    <property type="match status" value="2"/>
</dbReference>
<keyword evidence="9" id="KW-1185">Reference proteome</keyword>
<feature type="region of interest" description="Disordered" evidence="6">
    <location>
        <begin position="534"/>
        <end position="590"/>
    </location>
</feature>
<dbReference type="Proteomes" id="UP001648503">
    <property type="component" value="Unassembled WGS sequence"/>
</dbReference>
<keyword evidence="2" id="KW-0677">Repeat</keyword>
<comment type="caution">
    <text evidence="8">The sequence shown here is derived from an EMBL/GenBank/DDBJ whole genome shotgun (WGS) entry which is preliminary data.</text>
</comment>
<feature type="compositionally biased region" description="Polar residues" evidence="6">
    <location>
        <begin position="557"/>
        <end position="567"/>
    </location>
</feature>
<accession>A0ABQ8F2P5</accession>
<feature type="compositionally biased region" description="Low complexity" evidence="6">
    <location>
        <begin position="678"/>
        <end position="693"/>
    </location>
</feature>